<gene>
    <name evidence="1" type="ORF">ACFOSU_13325</name>
</gene>
<dbReference type="InterPro" id="IPR027417">
    <property type="entry name" value="P-loop_NTPase"/>
</dbReference>
<dbReference type="EMBL" id="JBHRSS010000006">
    <property type="protein sequence ID" value="MFC3104857.1"/>
    <property type="molecule type" value="Genomic_DNA"/>
</dbReference>
<comment type="caution">
    <text evidence="1">The sequence shown here is derived from an EMBL/GenBank/DDBJ whole genome shotgun (WGS) entry which is preliminary data.</text>
</comment>
<evidence type="ECO:0000313" key="2">
    <source>
        <dbReference type="Proteomes" id="UP001595462"/>
    </source>
</evidence>
<dbReference type="GO" id="GO:0016740">
    <property type="term" value="F:transferase activity"/>
    <property type="evidence" value="ECO:0007669"/>
    <property type="project" value="UniProtKB-KW"/>
</dbReference>
<sequence>MNIRAPSPADGQQLILLFGMPRSGTTWLGKLFDSHPHVLYCHEPDHRRVFADSGAADAADRYRLELQTFVAGLPALQSLRVAGKRPLFRKKFMSEFGFQVARLSTEVARAGSRVYPAFPIVVHHDGSGDPERRVVWKSIQSLSSLAPTLTALEKARGIHILRHPCGYIASTLRGVDLKTFSDNSSIGWMAYKSARNAAGTPLGDRFGFGDDHEQMVRDLTPEERLAWHWVLTNEKARMEVGDNTRYLRVRYEDICRDPQAGVQKMFEFAGLEMSDQTQAFIAASTGSSQNDYYSVYKNPSQAAWRWREELDDQTVARVMAIATRSTLGAEYANMTPPEGRPS</sequence>
<dbReference type="Pfam" id="PF13469">
    <property type="entry name" value="Sulfotransfer_3"/>
    <property type="match status" value="1"/>
</dbReference>
<dbReference type="Proteomes" id="UP001595462">
    <property type="component" value="Unassembled WGS sequence"/>
</dbReference>
<dbReference type="Gene3D" id="3.40.50.300">
    <property type="entry name" value="P-loop containing nucleotide triphosphate hydrolases"/>
    <property type="match status" value="1"/>
</dbReference>
<accession>A0ABV7EQ23</accession>
<protein>
    <submittedName>
        <fullName evidence="1">Sulfotransferase family protein</fullName>
        <ecNumber evidence="1">2.8.2.-</ecNumber>
    </submittedName>
</protein>
<organism evidence="1 2">
    <name type="scientific">Salinisphaera aquimarina</name>
    <dbReference type="NCBI Taxonomy" id="2094031"/>
    <lineage>
        <taxon>Bacteria</taxon>
        <taxon>Pseudomonadati</taxon>
        <taxon>Pseudomonadota</taxon>
        <taxon>Gammaproteobacteria</taxon>
        <taxon>Salinisphaerales</taxon>
        <taxon>Salinisphaeraceae</taxon>
        <taxon>Salinisphaera</taxon>
    </lineage>
</organism>
<reference evidence="2" key="1">
    <citation type="journal article" date="2019" name="Int. J. Syst. Evol. Microbiol.">
        <title>The Global Catalogue of Microorganisms (GCM) 10K type strain sequencing project: providing services to taxonomists for standard genome sequencing and annotation.</title>
        <authorList>
            <consortium name="The Broad Institute Genomics Platform"/>
            <consortium name="The Broad Institute Genome Sequencing Center for Infectious Disease"/>
            <person name="Wu L."/>
            <person name="Ma J."/>
        </authorList>
    </citation>
    <scope>NUCLEOTIDE SEQUENCE [LARGE SCALE GENOMIC DNA]</scope>
    <source>
        <strain evidence="2">KCTC 52640</strain>
    </source>
</reference>
<dbReference type="PANTHER" id="PTHR10704">
    <property type="entry name" value="CARBOHYDRATE SULFOTRANSFERASE"/>
    <property type="match status" value="1"/>
</dbReference>
<keyword evidence="2" id="KW-1185">Reference proteome</keyword>
<proteinExistence type="predicted"/>
<dbReference type="EC" id="2.8.2.-" evidence="1"/>
<dbReference type="SUPFAM" id="SSF52540">
    <property type="entry name" value="P-loop containing nucleoside triphosphate hydrolases"/>
    <property type="match status" value="1"/>
</dbReference>
<evidence type="ECO:0000313" key="1">
    <source>
        <dbReference type="EMBL" id="MFC3104857.1"/>
    </source>
</evidence>
<dbReference type="RefSeq" id="WP_380690401.1">
    <property type="nucleotide sequence ID" value="NZ_JBHRSS010000006.1"/>
</dbReference>
<name>A0ABV7EQ23_9GAMM</name>
<dbReference type="InterPro" id="IPR051135">
    <property type="entry name" value="Gal/GlcNAc/GalNAc_ST"/>
</dbReference>
<keyword evidence="1" id="KW-0808">Transferase</keyword>
<dbReference type="PANTHER" id="PTHR10704:SF44">
    <property type="entry name" value="LD35051P-RELATED"/>
    <property type="match status" value="1"/>
</dbReference>